<dbReference type="AlphaFoldDB" id="K1JM78"/>
<keyword evidence="1" id="KW-1133">Transmembrane helix</keyword>
<evidence type="ECO:0000313" key="3">
    <source>
        <dbReference type="Proteomes" id="UP000005835"/>
    </source>
</evidence>
<accession>K1JM78</accession>
<dbReference type="PATRIC" id="fig|742823.3.peg.1076"/>
<evidence type="ECO:0000256" key="1">
    <source>
        <dbReference type="SAM" id="Phobius"/>
    </source>
</evidence>
<protein>
    <submittedName>
        <fullName evidence="2">Uncharacterized protein</fullName>
    </submittedName>
</protein>
<dbReference type="RefSeq" id="WP_005434880.1">
    <property type="nucleotide sequence ID" value="NZ_JH815515.1"/>
</dbReference>
<dbReference type="STRING" id="742823.HMPREF9465_01086"/>
<keyword evidence="1" id="KW-0812">Transmembrane</keyword>
<proteinExistence type="predicted"/>
<dbReference type="EMBL" id="ADMG01000029">
    <property type="protein sequence ID" value="EKB31261.1"/>
    <property type="molecule type" value="Genomic_DNA"/>
</dbReference>
<comment type="caution">
    <text evidence="2">The sequence shown here is derived from an EMBL/GenBank/DDBJ whole genome shotgun (WGS) entry which is preliminary data.</text>
</comment>
<sequence>MIEWRGPLARTPERASSAAAFLSLTLCAFFGILKTKGALMGFGNGTI</sequence>
<dbReference type="Proteomes" id="UP000005835">
    <property type="component" value="Unassembled WGS sequence"/>
</dbReference>
<evidence type="ECO:0000313" key="2">
    <source>
        <dbReference type="EMBL" id="EKB31261.1"/>
    </source>
</evidence>
<keyword evidence="3" id="KW-1185">Reference proteome</keyword>
<reference evidence="2 3" key="1">
    <citation type="submission" date="2012-05" db="EMBL/GenBank/DDBJ databases">
        <title>The Genome Sequence of Sutterella wadsworthensis 2_1_59BFAA.</title>
        <authorList>
            <consortium name="The Broad Institute Genome Sequencing Platform"/>
            <person name="Earl A."/>
            <person name="Ward D."/>
            <person name="Feldgarden M."/>
            <person name="Gevers D."/>
            <person name="Daigneault M."/>
            <person name="Strauss J."/>
            <person name="Allen-Vercoe E."/>
            <person name="Walker B."/>
            <person name="Young S.K."/>
            <person name="Zeng Q."/>
            <person name="Gargeya S."/>
            <person name="Fitzgerald M."/>
            <person name="Haas B."/>
            <person name="Abouelleil A."/>
            <person name="Alvarado L."/>
            <person name="Arachchi H.M."/>
            <person name="Berlin A.M."/>
            <person name="Chapman S.B."/>
            <person name="Goldberg J."/>
            <person name="Griggs A."/>
            <person name="Gujja S."/>
            <person name="Hansen M."/>
            <person name="Howarth C."/>
            <person name="Imamovic A."/>
            <person name="Larimer J."/>
            <person name="McCowen C."/>
            <person name="Montmayeur A."/>
            <person name="Murphy C."/>
            <person name="Neiman D."/>
            <person name="Pearson M."/>
            <person name="Priest M."/>
            <person name="Roberts A."/>
            <person name="Saif S."/>
            <person name="Shea T."/>
            <person name="Sisk P."/>
            <person name="Sykes S."/>
            <person name="Wortman J."/>
            <person name="Nusbaum C."/>
            <person name="Birren B."/>
        </authorList>
    </citation>
    <scope>NUCLEOTIDE SEQUENCE [LARGE SCALE GENOMIC DNA]</scope>
    <source>
        <strain evidence="2 3">2_1_59BFAA</strain>
    </source>
</reference>
<feature type="transmembrane region" description="Helical" evidence="1">
    <location>
        <begin position="15"/>
        <end position="33"/>
    </location>
</feature>
<keyword evidence="1" id="KW-0472">Membrane</keyword>
<name>K1JM78_9BURK</name>
<dbReference type="HOGENOM" id="CLU_3174051_0_0_4"/>
<gene>
    <name evidence="2" type="ORF">HMPREF9465_01086</name>
</gene>
<organism evidence="2 3">
    <name type="scientific">Sutterella wadsworthensis 2_1_59BFAA</name>
    <dbReference type="NCBI Taxonomy" id="742823"/>
    <lineage>
        <taxon>Bacteria</taxon>
        <taxon>Pseudomonadati</taxon>
        <taxon>Pseudomonadota</taxon>
        <taxon>Betaproteobacteria</taxon>
        <taxon>Burkholderiales</taxon>
        <taxon>Sutterellaceae</taxon>
        <taxon>Sutterella</taxon>
    </lineage>
</organism>